<dbReference type="RefSeq" id="WP_054432956.1">
    <property type="nucleotide sequence ID" value="NZ_CADIJR010000001.1"/>
</dbReference>
<comment type="caution">
    <text evidence="6">Lacks conserved residue(s) required for the propagation of feature annotation.</text>
</comment>
<gene>
    <name evidence="8" type="primary">azoR_1</name>
    <name evidence="6" type="synonym">azoR</name>
    <name evidence="8" type="ORF">LMG26845_00152</name>
</gene>
<accession>A0A6J4ZQU4</accession>
<evidence type="ECO:0000256" key="4">
    <source>
        <dbReference type="ARBA" id="ARBA00023027"/>
    </source>
</evidence>
<comment type="subunit">
    <text evidence="6">Homodimer.</text>
</comment>
<dbReference type="Pfam" id="PF02525">
    <property type="entry name" value="Flavodoxin_2"/>
    <property type="match status" value="1"/>
</dbReference>
<dbReference type="GO" id="GO:0016652">
    <property type="term" value="F:oxidoreductase activity, acting on NAD(P)H as acceptor"/>
    <property type="evidence" value="ECO:0007669"/>
    <property type="project" value="UniProtKB-UniRule"/>
</dbReference>
<dbReference type="InterPro" id="IPR003680">
    <property type="entry name" value="Flavodoxin_fold"/>
</dbReference>
<dbReference type="GO" id="GO:0009055">
    <property type="term" value="F:electron transfer activity"/>
    <property type="evidence" value="ECO:0007669"/>
    <property type="project" value="UniProtKB-UniRule"/>
</dbReference>
<evidence type="ECO:0000313" key="9">
    <source>
        <dbReference type="Proteomes" id="UP000507979"/>
    </source>
</evidence>
<dbReference type="PANTHER" id="PTHR43741">
    <property type="entry name" value="FMN-DEPENDENT NADH-AZOREDUCTASE 1"/>
    <property type="match status" value="1"/>
</dbReference>
<dbReference type="EC" id="1.7.1.17" evidence="6"/>
<dbReference type="InterPro" id="IPR050104">
    <property type="entry name" value="FMN-dep_NADH:Q_OxRdtase_AzoR1"/>
</dbReference>
<comment type="catalytic activity">
    <reaction evidence="6">
        <text>2 a quinone + NADH + H(+) = 2 a 1,4-benzosemiquinone + NAD(+)</text>
        <dbReference type="Rhea" id="RHEA:65952"/>
        <dbReference type="ChEBI" id="CHEBI:15378"/>
        <dbReference type="ChEBI" id="CHEBI:57540"/>
        <dbReference type="ChEBI" id="CHEBI:57945"/>
        <dbReference type="ChEBI" id="CHEBI:132124"/>
        <dbReference type="ChEBI" id="CHEBI:134225"/>
    </reaction>
</comment>
<dbReference type="GeneID" id="92895984"/>
<comment type="function">
    <text evidence="6">Also exhibits azoreductase activity. Catalyzes the reductive cleavage of the azo bond in aromatic azo compounds to the corresponding amines.</text>
</comment>
<comment type="similarity">
    <text evidence="6">Belongs to the azoreductase type 1 family.</text>
</comment>
<proteinExistence type="inferred from homology"/>
<keyword evidence="4 6" id="KW-0520">NAD</keyword>
<feature type="binding site" evidence="6">
    <location>
        <begin position="15"/>
        <end position="17"/>
    </location>
    <ligand>
        <name>FMN</name>
        <dbReference type="ChEBI" id="CHEBI:58210"/>
    </ligand>
</feature>
<comment type="catalytic activity">
    <reaction evidence="5">
        <text>N,N-dimethyl-1,4-phenylenediamine + anthranilate + 2 NAD(+) = 2-(4-dimethylaminophenyl)diazenylbenzoate + 2 NADH + 2 H(+)</text>
        <dbReference type="Rhea" id="RHEA:55872"/>
        <dbReference type="ChEBI" id="CHEBI:15378"/>
        <dbReference type="ChEBI" id="CHEBI:15783"/>
        <dbReference type="ChEBI" id="CHEBI:16567"/>
        <dbReference type="ChEBI" id="CHEBI:57540"/>
        <dbReference type="ChEBI" id="CHEBI:57945"/>
        <dbReference type="ChEBI" id="CHEBI:71579"/>
        <dbReference type="EC" id="1.7.1.17"/>
    </reaction>
    <physiologicalReaction direction="right-to-left" evidence="5">
        <dbReference type="Rhea" id="RHEA:55874"/>
    </physiologicalReaction>
</comment>
<evidence type="ECO:0000256" key="5">
    <source>
        <dbReference type="ARBA" id="ARBA00048542"/>
    </source>
</evidence>
<dbReference type="Gene3D" id="3.40.50.360">
    <property type="match status" value="1"/>
</dbReference>
<evidence type="ECO:0000256" key="3">
    <source>
        <dbReference type="ARBA" id="ARBA00023002"/>
    </source>
</evidence>
<protein>
    <recommendedName>
        <fullName evidence="6">FMN dependent NADH:quinone oxidoreductase</fullName>
        <ecNumber evidence="6">1.6.5.-</ecNumber>
    </recommendedName>
    <alternativeName>
        <fullName evidence="6">Azo-dye reductase</fullName>
    </alternativeName>
    <alternativeName>
        <fullName evidence="6">FMN-dependent NADH-azo compound oxidoreductase</fullName>
    </alternativeName>
    <alternativeName>
        <fullName evidence="6">FMN-dependent NADH-azoreductase</fullName>
        <ecNumber evidence="6">1.7.1.17</ecNumber>
    </alternativeName>
</protein>
<feature type="binding site" evidence="6">
    <location>
        <begin position="138"/>
        <end position="141"/>
    </location>
    <ligand>
        <name>FMN</name>
        <dbReference type="ChEBI" id="CHEBI:58210"/>
    </ligand>
</feature>
<feature type="domain" description="Flavodoxin-like fold" evidence="7">
    <location>
        <begin position="1"/>
        <end position="197"/>
    </location>
</feature>
<evidence type="ECO:0000313" key="8">
    <source>
        <dbReference type="EMBL" id="CAB3623820.1"/>
    </source>
</evidence>
<dbReference type="GO" id="GO:0010181">
    <property type="term" value="F:FMN binding"/>
    <property type="evidence" value="ECO:0007669"/>
    <property type="project" value="UniProtKB-UniRule"/>
</dbReference>
<dbReference type="Proteomes" id="UP000507979">
    <property type="component" value="Unassembled WGS sequence"/>
</dbReference>
<evidence type="ECO:0000256" key="1">
    <source>
        <dbReference type="ARBA" id="ARBA00022630"/>
    </source>
</evidence>
<dbReference type="EMBL" id="CADIJR010000001">
    <property type="protein sequence ID" value="CAB3623820.1"/>
    <property type="molecule type" value="Genomic_DNA"/>
</dbReference>
<evidence type="ECO:0000256" key="2">
    <source>
        <dbReference type="ARBA" id="ARBA00022643"/>
    </source>
</evidence>
<sequence length="226" mass="24094">MSVLRLTCSPRGAESESHRLSQFVVDGLARADAARGRDLVEIDANRLPHVDAEYAWALGSPSDPDGDPAGSLHQSDRLIQSLADADYVVIATPMHNYTVPSALKVWIDHVVRVRSTFTVTREGKIGVLADKPVFVAVSSGGLFSGGEARQPDFLTPYLKVALATIGLKRLTFFSVEGTAMGGQALEAARLRTQAEIAAYFADAADTLAEVAVQAPRGGSLFSTDRP</sequence>
<keyword evidence="1 6" id="KW-0285">Flavoprotein</keyword>
<dbReference type="InterPro" id="IPR023048">
    <property type="entry name" value="NADH:quinone_OxRdtase_FMN_depd"/>
</dbReference>
<comment type="cofactor">
    <cofactor evidence="6">
        <name>FMN</name>
        <dbReference type="ChEBI" id="CHEBI:58210"/>
    </cofactor>
    <text evidence="6">Binds 1 FMN per subunit.</text>
</comment>
<dbReference type="SUPFAM" id="SSF52218">
    <property type="entry name" value="Flavoproteins"/>
    <property type="match status" value="1"/>
</dbReference>
<dbReference type="InterPro" id="IPR029039">
    <property type="entry name" value="Flavoprotein-like_sf"/>
</dbReference>
<dbReference type="PANTHER" id="PTHR43741:SF4">
    <property type="entry name" value="FMN-DEPENDENT NADH:QUINONE OXIDOREDUCTASE"/>
    <property type="match status" value="1"/>
</dbReference>
<dbReference type="EC" id="1.6.5.-" evidence="6"/>
<evidence type="ECO:0000259" key="7">
    <source>
        <dbReference type="Pfam" id="PF02525"/>
    </source>
</evidence>
<reference evidence="8 9" key="1">
    <citation type="submission" date="2020-04" db="EMBL/GenBank/DDBJ databases">
        <authorList>
            <person name="De Canck E."/>
        </authorList>
    </citation>
    <scope>NUCLEOTIDE SEQUENCE [LARGE SCALE GENOMIC DNA]</scope>
    <source>
        <strain evidence="8 9">LMG 26845</strain>
    </source>
</reference>
<feature type="binding site" evidence="6">
    <location>
        <position position="9"/>
    </location>
    <ligand>
        <name>FMN</name>
        <dbReference type="ChEBI" id="CHEBI:58210"/>
    </ligand>
</feature>
<name>A0A6J4ZQU4_9BURK</name>
<dbReference type="GO" id="GO:0016655">
    <property type="term" value="F:oxidoreductase activity, acting on NAD(P)H, quinone or similar compound as acceptor"/>
    <property type="evidence" value="ECO:0007669"/>
    <property type="project" value="InterPro"/>
</dbReference>
<keyword evidence="9" id="KW-1185">Reference proteome</keyword>
<comment type="function">
    <text evidence="6">Quinone reductase that provides resistance to thiol-specific stress caused by electrophilic quinones.</text>
</comment>
<dbReference type="AlphaFoldDB" id="A0A6J4ZQU4"/>
<evidence type="ECO:0000256" key="6">
    <source>
        <dbReference type="HAMAP-Rule" id="MF_01216"/>
    </source>
</evidence>
<dbReference type="HAMAP" id="MF_01216">
    <property type="entry name" value="Azoreductase_type1"/>
    <property type="match status" value="1"/>
</dbReference>
<keyword evidence="2 6" id="KW-0288">FMN</keyword>
<keyword evidence="3 6" id="KW-0560">Oxidoreductase</keyword>
<organism evidence="8 9">
    <name type="scientific">Achromobacter insuavis</name>
    <dbReference type="NCBI Taxonomy" id="1287735"/>
    <lineage>
        <taxon>Bacteria</taxon>
        <taxon>Pseudomonadati</taxon>
        <taxon>Pseudomonadota</taxon>
        <taxon>Betaproteobacteria</taxon>
        <taxon>Burkholderiales</taxon>
        <taxon>Alcaligenaceae</taxon>
        <taxon>Achromobacter</taxon>
    </lineage>
</organism>